<proteinExistence type="predicted"/>
<accession>A0A8H7WCR9</accession>
<dbReference type="PANTHER" id="PTHR12277">
    <property type="entry name" value="ALPHA/BETA HYDROLASE DOMAIN-CONTAINING PROTEIN"/>
    <property type="match status" value="1"/>
</dbReference>
<reference evidence="1" key="1">
    <citation type="submission" date="2021-02" db="EMBL/GenBank/DDBJ databases">
        <title>Genome sequence Cadophora malorum strain M34.</title>
        <authorList>
            <person name="Stefanovic E."/>
            <person name="Vu D."/>
            <person name="Scully C."/>
            <person name="Dijksterhuis J."/>
            <person name="Roader J."/>
            <person name="Houbraken J."/>
        </authorList>
    </citation>
    <scope>NUCLEOTIDE SEQUENCE</scope>
    <source>
        <strain evidence="1">M34</strain>
    </source>
</reference>
<sequence length="213" mass="23870">MVCCSYRGYWTSKGRPSEKGIALDAAASLDWIREDALRQGGKATEPIPVVIWGQSIGAGVATNLALQAHLFYASKPDLLLETLVLETPFISVRAMLETLYPQKWLPYRHLWPFLWNHLDSIRGLSNMSQRFKVAEMGCPRVVLLEAGKDELVPKQHGTALEKRCVELGLDVEKKVINGALHTEVMVRPEGRLAVVEAVEDAARRQFHQSRGIR</sequence>
<name>A0A8H7WCR9_9HELO</name>
<comment type="caution">
    <text evidence="1">The sequence shown here is derived from an EMBL/GenBank/DDBJ whole genome shotgun (WGS) entry which is preliminary data.</text>
</comment>
<dbReference type="Gene3D" id="3.40.50.1820">
    <property type="entry name" value="alpha/beta hydrolase"/>
    <property type="match status" value="1"/>
</dbReference>
<dbReference type="SUPFAM" id="SSF53474">
    <property type="entry name" value="alpha/beta-Hydrolases"/>
    <property type="match status" value="1"/>
</dbReference>
<evidence type="ECO:0008006" key="3">
    <source>
        <dbReference type="Google" id="ProtNLM"/>
    </source>
</evidence>
<evidence type="ECO:0000313" key="2">
    <source>
        <dbReference type="Proteomes" id="UP000664132"/>
    </source>
</evidence>
<dbReference type="EMBL" id="JAFJYH010000048">
    <property type="protein sequence ID" value="KAG4422458.1"/>
    <property type="molecule type" value="Genomic_DNA"/>
</dbReference>
<dbReference type="GO" id="GO:0016020">
    <property type="term" value="C:membrane"/>
    <property type="evidence" value="ECO:0007669"/>
    <property type="project" value="TreeGrafter"/>
</dbReference>
<keyword evidence="2" id="KW-1185">Reference proteome</keyword>
<gene>
    <name evidence="1" type="ORF">IFR04_004359</name>
</gene>
<dbReference type="Proteomes" id="UP000664132">
    <property type="component" value="Unassembled WGS sequence"/>
</dbReference>
<dbReference type="PANTHER" id="PTHR12277:SF64">
    <property type="entry name" value="SUPERFAMILY HYDROLASE, PUTATIVE (AFU_ORTHOLOGUE AFUA_3G01760)-RELATED"/>
    <property type="match status" value="1"/>
</dbReference>
<dbReference type="InterPro" id="IPR029058">
    <property type="entry name" value="AB_hydrolase_fold"/>
</dbReference>
<evidence type="ECO:0000313" key="1">
    <source>
        <dbReference type="EMBL" id="KAG4422458.1"/>
    </source>
</evidence>
<protein>
    <recommendedName>
        <fullName evidence="3">Alpha/beta-hydrolase</fullName>
    </recommendedName>
</protein>
<dbReference type="OrthoDB" id="10249433at2759"/>
<dbReference type="GO" id="GO:0008474">
    <property type="term" value="F:palmitoyl-(protein) hydrolase activity"/>
    <property type="evidence" value="ECO:0007669"/>
    <property type="project" value="TreeGrafter"/>
</dbReference>
<organism evidence="1 2">
    <name type="scientific">Cadophora malorum</name>
    <dbReference type="NCBI Taxonomy" id="108018"/>
    <lineage>
        <taxon>Eukaryota</taxon>
        <taxon>Fungi</taxon>
        <taxon>Dikarya</taxon>
        <taxon>Ascomycota</taxon>
        <taxon>Pezizomycotina</taxon>
        <taxon>Leotiomycetes</taxon>
        <taxon>Helotiales</taxon>
        <taxon>Ploettnerulaceae</taxon>
        <taxon>Cadophora</taxon>
    </lineage>
</organism>
<dbReference type="AlphaFoldDB" id="A0A8H7WCR9"/>